<gene>
    <name evidence="2" type="ORF">GN958_ATG16787</name>
</gene>
<dbReference type="Proteomes" id="UP000704712">
    <property type="component" value="Unassembled WGS sequence"/>
</dbReference>
<feature type="region of interest" description="Disordered" evidence="1">
    <location>
        <begin position="64"/>
        <end position="131"/>
    </location>
</feature>
<evidence type="ECO:0000313" key="2">
    <source>
        <dbReference type="EMBL" id="KAF4134105.1"/>
    </source>
</evidence>
<proteinExistence type="predicted"/>
<sequence length="131" mass="14310">MKLRNLWKFARYVAAFAPPPGERLQTYDAVGARCFKCHQTFLIGTEIGTHERLRNANFYTHMRKGHSELEAPDTSTPKPPLLECTAAASAPPTVKSQISSTSTIPTKAKRKRHGPLTPSTADGDGLSTDST</sequence>
<evidence type="ECO:0000313" key="3">
    <source>
        <dbReference type="Proteomes" id="UP000704712"/>
    </source>
</evidence>
<feature type="compositionally biased region" description="Polar residues" evidence="1">
    <location>
        <begin position="94"/>
        <end position="105"/>
    </location>
</feature>
<dbReference type="EMBL" id="JAACNO010002339">
    <property type="protein sequence ID" value="KAF4134105.1"/>
    <property type="molecule type" value="Genomic_DNA"/>
</dbReference>
<comment type="caution">
    <text evidence="2">The sequence shown here is derived from an EMBL/GenBank/DDBJ whole genome shotgun (WGS) entry which is preliminary data.</text>
</comment>
<reference evidence="2" key="1">
    <citation type="submission" date="2020-03" db="EMBL/GenBank/DDBJ databases">
        <title>Hybrid Assembly of Korean Phytophthora infestans isolates.</title>
        <authorList>
            <person name="Prokchorchik M."/>
            <person name="Lee Y."/>
            <person name="Seo J."/>
            <person name="Cho J.-H."/>
            <person name="Park Y.-E."/>
            <person name="Jang D.-C."/>
            <person name="Im J.-S."/>
            <person name="Choi J.-G."/>
            <person name="Park H.-J."/>
            <person name="Lee G.-B."/>
            <person name="Lee Y.-G."/>
            <person name="Hong S.-Y."/>
            <person name="Cho K."/>
            <person name="Sohn K.H."/>
        </authorList>
    </citation>
    <scope>NUCLEOTIDE SEQUENCE</scope>
    <source>
        <strain evidence="2">KR_2_A2</strain>
    </source>
</reference>
<protein>
    <submittedName>
        <fullName evidence="2">Uncharacterized protein</fullName>
    </submittedName>
</protein>
<accession>A0A8S9TZ91</accession>
<organism evidence="2 3">
    <name type="scientific">Phytophthora infestans</name>
    <name type="common">Potato late blight agent</name>
    <name type="synonym">Botrytis infestans</name>
    <dbReference type="NCBI Taxonomy" id="4787"/>
    <lineage>
        <taxon>Eukaryota</taxon>
        <taxon>Sar</taxon>
        <taxon>Stramenopiles</taxon>
        <taxon>Oomycota</taxon>
        <taxon>Peronosporomycetes</taxon>
        <taxon>Peronosporales</taxon>
        <taxon>Peronosporaceae</taxon>
        <taxon>Phytophthora</taxon>
    </lineage>
</organism>
<name>A0A8S9TZ91_PHYIN</name>
<dbReference type="AlphaFoldDB" id="A0A8S9TZ91"/>
<evidence type="ECO:0000256" key="1">
    <source>
        <dbReference type="SAM" id="MobiDB-lite"/>
    </source>
</evidence>